<sequence>MKKWYTGILIIGGVVTLVALSETTSFGEKLLGSDADKQVEAREEMSEGKEILKQSIEAMTKVNGFRIIGEKMQDNKGNGQTQPLIEVNVLLGEEPKIHSKSSLTGENESNQGIEFYMNGDQMYINTAGQWVMLPNSGGHFDKLKNINDDEIDEMLGGSQVFEMRDNGGSYVISLQDGNMIQDLMPAAGIEETTSGENQTIEIFIEKSTYLMKEIIVDSNSGKIMYTISDINAVEESVFPEVAVEGTIKLLDKTEGNNSVK</sequence>
<dbReference type="AlphaFoldDB" id="A0A1I3RKQ0"/>
<dbReference type="EMBL" id="FOSB01000002">
    <property type="protein sequence ID" value="SFJ47163.1"/>
    <property type="molecule type" value="Genomic_DNA"/>
</dbReference>
<name>A0A1I3RKQ0_HALDA</name>
<dbReference type="OrthoDB" id="1957331at2"/>
<dbReference type="RefSeq" id="WP_075035399.1">
    <property type="nucleotide sequence ID" value="NZ_FOSB01000002.1"/>
</dbReference>
<evidence type="ECO:0000313" key="2">
    <source>
        <dbReference type="Proteomes" id="UP000183557"/>
    </source>
</evidence>
<accession>A0A1I3RKQ0</accession>
<reference evidence="2" key="1">
    <citation type="submission" date="2016-10" db="EMBL/GenBank/DDBJ databases">
        <authorList>
            <person name="Varghese N."/>
            <person name="Submissions S."/>
        </authorList>
    </citation>
    <scope>NUCLEOTIDE SEQUENCE [LARGE SCALE GENOMIC DNA]</scope>
    <source>
        <strain evidence="2">CGMCC 1.3704</strain>
    </source>
</reference>
<dbReference type="Pfam" id="PF20316">
    <property type="entry name" value="DUF6612"/>
    <property type="match status" value="1"/>
</dbReference>
<dbReference type="Proteomes" id="UP000183557">
    <property type="component" value="Unassembled WGS sequence"/>
</dbReference>
<keyword evidence="2" id="KW-1185">Reference proteome</keyword>
<evidence type="ECO:0000313" key="1">
    <source>
        <dbReference type="EMBL" id="SFJ47163.1"/>
    </source>
</evidence>
<organism evidence="1 2">
    <name type="scientific">Halobacillus dabanensis</name>
    <dbReference type="NCBI Taxonomy" id="240302"/>
    <lineage>
        <taxon>Bacteria</taxon>
        <taxon>Bacillati</taxon>
        <taxon>Bacillota</taxon>
        <taxon>Bacilli</taxon>
        <taxon>Bacillales</taxon>
        <taxon>Bacillaceae</taxon>
        <taxon>Halobacillus</taxon>
    </lineage>
</organism>
<dbReference type="InterPro" id="IPR046720">
    <property type="entry name" value="DUF6612"/>
</dbReference>
<dbReference type="Gene3D" id="2.50.20.20">
    <property type="match status" value="1"/>
</dbReference>
<protein>
    <submittedName>
        <fullName evidence="1">Uncharacterized protein</fullName>
    </submittedName>
</protein>
<proteinExistence type="predicted"/>
<gene>
    <name evidence="1" type="ORF">SAMN04487936_102307</name>
</gene>